<dbReference type="AlphaFoldDB" id="A0A7M5V324"/>
<organism evidence="2 3">
    <name type="scientific">Clytia hemisphaerica</name>
    <dbReference type="NCBI Taxonomy" id="252671"/>
    <lineage>
        <taxon>Eukaryota</taxon>
        <taxon>Metazoa</taxon>
        <taxon>Cnidaria</taxon>
        <taxon>Hydrozoa</taxon>
        <taxon>Hydroidolina</taxon>
        <taxon>Leptothecata</taxon>
        <taxon>Obeliida</taxon>
        <taxon>Clytiidae</taxon>
        <taxon>Clytia</taxon>
    </lineage>
</organism>
<sequence>MASFQLTLSSLTLLLALMVKMSHERSFTKLGIFKATDQTKKVFMNLDRDLNNLKKLSTILKLRSLNRLSTTQEELGKRISFEKQGVFHKLMKIKKLSQEEEIQQPSPFSRKINMDPSEQQKMALQSNQKMSDPNRVIGHYCYYTQVYKCQSIMGKKYCWKEREQICGL</sequence>
<feature type="signal peptide" evidence="1">
    <location>
        <begin position="1"/>
        <end position="24"/>
    </location>
</feature>
<keyword evidence="1" id="KW-0732">Signal</keyword>
<evidence type="ECO:0008006" key="4">
    <source>
        <dbReference type="Google" id="ProtNLM"/>
    </source>
</evidence>
<protein>
    <recommendedName>
        <fullName evidence="4">Cnidarian restricted protein</fullName>
    </recommendedName>
</protein>
<evidence type="ECO:0000313" key="3">
    <source>
        <dbReference type="Proteomes" id="UP000594262"/>
    </source>
</evidence>
<name>A0A7M5V324_9CNID</name>
<dbReference type="Proteomes" id="UP000594262">
    <property type="component" value="Unplaced"/>
</dbReference>
<keyword evidence="3" id="KW-1185">Reference proteome</keyword>
<accession>A0A7M5V324</accession>
<dbReference type="EnsemblMetazoa" id="CLYHEMT008911.1">
    <property type="protein sequence ID" value="CLYHEMP008911.1"/>
    <property type="gene ID" value="CLYHEMG008911"/>
</dbReference>
<evidence type="ECO:0000256" key="1">
    <source>
        <dbReference type="SAM" id="SignalP"/>
    </source>
</evidence>
<reference evidence="2" key="1">
    <citation type="submission" date="2021-01" db="UniProtKB">
        <authorList>
            <consortium name="EnsemblMetazoa"/>
        </authorList>
    </citation>
    <scope>IDENTIFICATION</scope>
</reference>
<proteinExistence type="predicted"/>
<feature type="chain" id="PRO_5029549737" description="Cnidarian restricted protein" evidence="1">
    <location>
        <begin position="25"/>
        <end position="168"/>
    </location>
</feature>
<evidence type="ECO:0000313" key="2">
    <source>
        <dbReference type="EnsemblMetazoa" id="CLYHEMP008911.1"/>
    </source>
</evidence>